<dbReference type="GO" id="GO:0016020">
    <property type="term" value="C:membrane"/>
    <property type="evidence" value="ECO:0007669"/>
    <property type="project" value="UniProtKB-SubCell"/>
</dbReference>
<evidence type="ECO:0000256" key="4">
    <source>
        <dbReference type="ARBA" id="ARBA00023136"/>
    </source>
</evidence>
<keyword evidence="7" id="KW-1185">Reference proteome</keyword>
<keyword evidence="4 5" id="KW-0472">Membrane</keyword>
<accession>A0A1Y2LRB2</accession>
<comment type="subcellular location">
    <subcellularLocation>
        <location evidence="1">Membrane</location>
        <topology evidence="1">Multi-pass membrane protein</topology>
    </subcellularLocation>
</comment>
<gene>
    <name evidence="6" type="ORF">B5807_08287</name>
</gene>
<feature type="transmembrane region" description="Helical" evidence="5">
    <location>
        <begin position="383"/>
        <end position="405"/>
    </location>
</feature>
<dbReference type="InterPro" id="IPR045863">
    <property type="entry name" value="CorA_TM1_TM2"/>
</dbReference>
<dbReference type="OMA" id="AYIAWSC"/>
<name>A0A1Y2LRB2_EPING</name>
<evidence type="ECO:0000313" key="6">
    <source>
        <dbReference type="EMBL" id="OSS46122.1"/>
    </source>
</evidence>
<dbReference type="AlphaFoldDB" id="A0A1Y2LRB2"/>
<keyword evidence="3 5" id="KW-1133">Transmembrane helix</keyword>
<organism evidence="6 7">
    <name type="scientific">Epicoccum nigrum</name>
    <name type="common">Soil fungus</name>
    <name type="synonym">Epicoccum purpurascens</name>
    <dbReference type="NCBI Taxonomy" id="105696"/>
    <lineage>
        <taxon>Eukaryota</taxon>
        <taxon>Fungi</taxon>
        <taxon>Dikarya</taxon>
        <taxon>Ascomycota</taxon>
        <taxon>Pezizomycotina</taxon>
        <taxon>Dothideomycetes</taxon>
        <taxon>Pleosporomycetidae</taxon>
        <taxon>Pleosporales</taxon>
        <taxon>Pleosporineae</taxon>
        <taxon>Didymellaceae</taxon>
        <taxon>Epicoccum</taxon>
    </lineage>
</organism>
<feature type="transmembrane region" description="Helical" evidence="5">
    <location>
        <begin position="425"/>
        <end position="447"/>
    </location>
</feature>
<evidence type="ECO:0000256" key="2">
    <source>
        <dbReference type="ARBA" id="ARBA00022692"/>
    </source>
</evidence>
<proteinExistence type="predicted"/>
<dbReference type="STRING" id="105696.A0A1Y2LRB2"/>
<keyword evidence="2 5" id="KW-0812">Transmembrane</keyword>
<dbReference type="Gene3D" id="1.20.58.340">
    <property type="entry name" value="Magnesium transport protein CorA, transmembrane region"/>
    <property type="match status" value="1"/>
</dbReference>
<evidence type="ECO:0000256" key="3">
    <source>
        <dbReference type="ARBA" id="ARBA00022989"/>
    </source>
</evidence>
<evidence type="ECO:0000256" key="5">
    <source>
        <dbReference type="SAM" id="Phobius"/>
    </source>
</evidence>
<dbReference type="InParanoid" id="A0A1Y2LRB2"/>
<evidence type="ECO:0000313" key="7">
    <source>
        <dbReference type="Proteomes" id="UP000193240"/>
    </source>
</evidence>
<reference evidence="6 7" key="1">
    <citation type="journal article" date="2017" name="Genome Announc.">
        <title>Genome sequence of the saprophytic ascomycete Epicoccum nigrum ICMP 19927 strain isolated from New Zealand.</title>
        <authorList>
            <person name="Fokin M."/>
            <person name="Fleetwood D."/>
            <person name="Weir B.S."/>
            <person name="Villas-Boas S.G."/>
        </authorList>
    </citation>
    <scope>NUCLEOTIDE SEQUENCE [LARGE SCALE GENOMIC DNA]</scope>
    <source>
        <strain evidence="6 7">ICMP 19927</strain>
    </source>
</reference>
<dbReference type="Proteomes" id="UP000193240">
    <property type="component" value="Unassembled WGS sequence"/>
</dbReference>
<evidence type="ECO:0000256" key="1">
    <source>
        <dbReference type="ARBA" id="ARBA00004141"/>
    </source>
</evidence>
<dbReference type="SUPFAM" id="SSF144083">
    <property type="entry name" value="Magnesium transport protein CorA, transmembrane region"/>
    <property type="match status" value="1"/>
</dbReference>
<sequence length="473" mass="52803">MAYHLFDFEQACDQICSSSSVPAAVLVETSPDGLLRSRPVNEQLVESYIEKDFKEEPTGPSILQVKSSGSTIKLLHSFSGHHAQIDNLLPLTLDKPLFKRLAVWMRVPLIFPSVLTTGTAVCVDAMPSIPGFVLQTPEEATRENLAFVLQSMPGGAWSSCFAASFTYSFSRRCMYVFLQTGSQHSLSISDAIDLSRFATKGCSPFLIPSSFMKHHLETRVQSLTEKKEDIFQLECRMGVRHDHTGTANPLTMDLDNTTRQINKLNADLEWTLYSCKWVEQLLDFMDSVALRYAIQAEANNVSASEVGDVQRTMQDSHAFLRSWNLGITDRAGYLTKRLQALSQSVYSNIAQRDSANSIRIAETGTRLAATSHQVAIATSRDSAVMRVITAVTVVFLPATFTATFFSTTFFNFGAGDNEKVYSGWLWLYFVLTLALTAIVVGGTWVIWRSKEREIIKDMGLRTNAKEFFRQKNA</sequence>
<protein>
    <submittedName>
        <fullName evidence="6">Uncharacterized protein</fullName>
    </submittedName>
</protein>
<dbReference type="EMBL" id="KZ107852">
    <property type="protein sequence ID" value="OSS46122.1"/>
    <property type="molecule type" value="Genomic_DNA"/>
</dbReference>